<keyword evidence="3" id="KW-1133">Transmembrane helix</keyword>
<keyword evidence="2" id="KW-0560">Oxidoreductase</keyword>
<keyword evidence="6" id="KW-1185">Reference proteome</keyword>
<comment type="caution">
    <text evidence="5">The sequence shown here is derived from an EMBL/GenBank/DDBJ whole genome shotgun (WGS) entry which is preliminary data.</text>
</comment>
<feature type="non-terminal residue" evidence="5">
    <location>
        <position position="188"/>
    </location>
</feature>
<dbReference type="Proteomes" id="UP000823046">
    <property type="component" value="Unassembled WGS sequence"/>
</dbReference>
<accession>A0ABQ7JDB3</accession>
<sequence>QPTEELSPNRNTRNLSIRFSRGRSDSILLWRIFLISIVIFFFVILLVVLIPRSAQPPYGRFRNLSSSTPIKETAFIEFSPETIRRFFKLLTSIKRYFSVWQSTTSTPYFDYIIVGAGAAGCPAAYTFASAGFSVLLIERGMERTRQKTPLAMDIYGAGIVVDDPTVSQRVITTQGVHTHVASVMGGGT</sequence>
<evidence type="ECO:0000256" key="2">
    <source>
        <dbReference type="ARBA" id="ARBA00023002"/>
    </source>
</evidence>
<evidence type="ECO:0000313" key="5">
    <source>
        <dbReference type="EMBL" id="KAF8822023.1"/>
    </source>
</evidence>
<keyword evidence="3" id="KW-0472">Membrane</keyword>
<dbReference type="InterPro" id="IPR036188">
    <property type="entry name" value="FAD/NAD-bd_sf"/>
</dbReference>
<evidence type="ECO:0000256" key="3">
    <source>
        <dbReference type="SAM" id="Phobius"/>
    </source>
</evidence>
<dbReference type="PANTHER" id="PTHR45968">
    <property type="entry name" value="OSJNBA0019K04.7 PROTEIN"/>
    <property type="match status" value="1"/>
</dbReference>
<evidence type="ECO:0000256" key="1">
    <source>
        <dbReference type="ARBA" id="ARBA00022630"/>
    </source>
</evidence>
<evidence type="ECO:0000313" key="6">
    <source>
        <dbReference type="Proteomes" id="UP000823046"/>
    </source>
</evidence>
<dbReference type="PANTHER" id="PTHR45968:SF19">
    <property type="entry name" value="GLUCOSE-METHANOL-CHOLINE (GMC) OXIDOREDUCTASE FAMILY PROTEIN"/>
    <property type="match status" value="1"/>
</dbReference>
<gene>
    <name evidence="5" type="ORF">IE077_001219</name>
</gene>
<dbReference type="InterPro" id="IPR003953">
    <property type="entry name" value="FAD-dep_OxRdtase_2_FAD-bd"/>
</dbReference>
<feature type="non-terminal residue" evidence="5">
    <location>
        <position position="1"/>
    </location>
</feature>
<dbReference type="Gene3D" id="3.50.50.60">
    <property type="entry name" value="FAD/NAD(P)-binding domain"/>
    <property type="match status" value="1"/>
</dbReference>
<proteinExistence type="predicted"/>
<name>A0ABQ7JDB3_9APIC</name>
<reference evidence="5 6" key="1">
    <citation type="journal article" date="2020" name="bioRxiv">
        <title>Metabolic contributions of an alphaproteobacterial endosymbiont in the apicomplexan Cardiosporidium cionae.</title>
        <authorList>
            <person name="Hunter E.S."/>
            <person name="Paight C.J."/>
            <person name="Lane C.E."/>
        </authorList>
    </citation>
    <scope>NUCLEOTIDE SEQUENCE [LARGE SCALE GENOMIC DNA]</scope>
    <source>
        <strain evidence="5">ESH_2018</strain>
    </source>
</reference>
<organism evidence="5 6">
    <name type="scientific">Cardiosporidium cionae</name>
    <dbReference type="NCBI Taxonomy" id="476202"/>
    <lineage>
        <taxon>Eukaryota</taxon>
        <taxon>Sar</taxon>
        <taxon>Alveolata</taxon>
        <taxon>Apicomplexa</taxon>
        <taxon>Aconoidasida</taxon>
        <taxon>Nephromycida</taxon>
        <taxon>Cardiosporidium</taxon>
    </lineage>
</organism>
<dbReference type="SUPFAM" id="SSF51905">
    <property type="entry name" value="FAD/NAD(P)-binding domain"/>
    <property type="match status" value="1"/>
</dbReference>
<dbReference type="EMBL" id="JADAQX010000097">
    <property type="protein sequence ID" value="KAF8822023.1"/>
    <property type="molecule type" value="Genomic_DNA"/>
</dbReference>
<keyword evidence="3" id="KW-0812">Transmembrane</keyword>
<feature type="transmembrane region" description="Helical" evidence="3">
    <location>
        <begin position="111"/>
        <end position="137"/>
    </location>
</feature>
<feature type="transmembrane region" description="Helical" evidence="3">
    <location>
        <begin position="28"/>
        <end position="50"/>
    </location>
</feature>
<keyword evidence="1" id="KW-0285">Flavoprotein</keyword>
<dbReference type="InterPro" id="IPR051871">
    <property type="entry name" value="GMC_Oxidoreductase-Related"/>
</dbReference>
<protein>
    <recommendedName>
        <fullName evidence="4">FAD-dependent oxidoreductase 2 FAD-binding domain-containing protein</fullName>
    </recommendedName>
</protein>
<feature type="domain" description="FAD-dependent oxidoreductase 2 FAD-binding" evidence="4">
    <location>
        <begin position="110"/>
        <end position="142"/>
    </location>
</feature>
<evidence type="ECO:0000259" key="4">
    <source>
        <dbReference type="Pfam" id="PF00890"/>
    </source>
</evidence>
<dbReference type="Pfam" id="PF00890">
    <property type="entry name" value="FAD_binding_2"/>
    <property type="match status" value="1"/>
</dbReference>